<dbReference type="AlphaFoldDB" id="M3XUW9"/>
<proteinExistence type="predicted"/>
<protein>
    <submittedName>
        <fullName evidence="1">Uncharacterized protein</fullName>
    </submittedName>
</protein>
<evidence type="ECO:0000313" key="1">
    <source>
        <dbReference type="Ensembl" id="ENSMPUP00000002869.1"/>
    </source>
</evidence>
<dbReference type="InParanoid" id="M3XUW9"/>
<dbReference type="EMBL" id="AEYP01047615">
    <property type="status" value="NOT_ANNOTATED_CDS"/>
    <property type="molecule type" value="Genomic_DNA"/>
</dbReference>
<dbReference type="HOGENOM" id="CLU_2830564_0_0_1"/>
<dbReference type="Ensembl" id="ENSMPUT00000002928.1">
    <property type="protein sequence ID" value="ENSMPUP00000002869.1"/>
    <property type="gene ID" value="ENSMPUG00000002898.1"/>
</dbReference>
<accession>M3XUW9</accession>
<reference evidence="1" key="1">
    <citation type="submission" date="2024-06" db="UniProtKB">
        <authorList>
            <consortium name="Ensembl"/>
        </authorList>
    </citation>
    <scope>IDENTIFICATION</scope>
</reference>
<dbReference type="eggNOG" id="ENOG502R8NT">
    <property type="taxonomic scope" value="Eukaryota"/>
</dbReference>
<dbReference type="STRING" id="9669.ENSMPUP00000002869"/>
<sequence>MIQDNHLSCEASCFHGWVIFAVTSHTATMNNFDGYVLDIEAHIVPRKSLTQSFMVHFSCHNDWSKG</sequence>
<dbReference type="GeneTree" id="ENSGT00400000024746"/>
<organism evidence="1">
    <name type="scientific">Mustela putorius furo</name>
    <name type="common">European domestic ferret</name>
    <name type="synonym">Mustela furo</name>
    <dbReference type="NCBI Taxonomy" id="9669"/>
    <lineage>
        <taxon>Eukaryota</taxon>
        <taxon>Metazoa</taxon>
        <taxon>Chordata</taxon>
        <taxon>Craniata</taxon>
        <taxon>Vertebrata</taxon>
        <taxon>Euteleostomi</taxon>
        <taxon>Mammalia</taxon>
        <taxon>Eutheria</taxon>
        <taxon>Laurasiatheria</taxon>
        <taxon>Carnivora</taxon>
        <taxon>Caniformia</taxon>
        <taxon>Musteloidea</taxon>
        <taxon>Mustelidae</taxon>
        <taxon>Mustelinae</taxon>
        <taxon>Mustela</taxon>
    </lineage>
</organism>
<name>M3XUW9_MUSPF</name>